<dbReference type="Gene3D" id="2.40.50.1020">
    <property type="entry name" value="LytTr DNA-binding domain"/>
    <property type="match status" value="1"/>
</dbReference>
<dbReference type="InterPro" id="IPR011006">
    <property type="entry name" value="CheY-like_superfamily"/>
</dbReference>
<evidence type="ECO:0000259" key="2">
    <source>
        <dbReference type="PROSITE" id="PS50110"/>
    </source>
</evidence>
<dbReference type="PANTHER" id="PTHR37299">
    <property type="entry name" value="TRANSCRIPTIONAL REGULATOR-RELATED"/>
    <property type="match status" value="1"/>
</dbReference>
<dbReference type="SMART" id="SM00448">
    <property type="entry name" value="REC"/>
    <property type="match status" value="1"/>
</dbReference>
<evidence type="ECO:0000313" key="4">
    <source>
        <dbReference type="EMBL" id="MBB2148308.1"/>
    </source>
</evidence>
<proteinExistence type="predicted"/>
<evidence type="ECO:0000259" key="3">
    <source>
        <dbReference type="PROSITE" id="PS50930"/>
    </source>
</evidence>
<dbReference type="Gene3D" id="3.40.50.2300">
    <property type="match status" value="1"/>
</dbReference>
<dbReference type="Pfam" id="PF04397">
    <property type="entry name" value="LytTR"/>
    <property type="match status" value="1"/>
</dbReference>
<dbReference type="Proteomes" id="UP000636110">
    <property type="component" value="Unassembled WGS sequence"/>
</dbReference>
<keyword evidence="5" id="KW-1185">Reference proteome</keyword>
<name>A0ABR6ESS0_9SPHI</name>
<comment type="caution">
    <text evidence="4">The sequence shown here is derived from an EMBL/GenBank/DDBJ whole genome shotgun (WGS) entry which is preliminary data.</text>
</comment>
<dbReference type="PANTHER" id="PTHR37299:SF1">
    <property type="entry name" value="STAGE 0 SPORULATION PROTEIN A HOMOLOG"/>
    <property type="match status" value="1"/>
</dbReference>
<dbReference type="SUPFAM" id="SSF52172">
    <property type="entry name" value="CheY-like"/>
    <property type="match status" value="1"/>
</dbReference>
<accession>A0ABR6ESS0</accession>
<sequence length="238" mass="27289">MKIRCLVVDDKPLAIDLLADYVSKIPFLELVAKTTDPVEGLELLRTQQIDLVFLDIQMPQLSGLQFMKIAGDKARVILTTAYAQYALDSYEHDAIDYLLKPIAFDRFYQAAEKAKRSLEASIAIGLNQQPTEPANTWLFVKTEHRIQKINLSEVLYVEGLENYVSIQTSTERILSLQTLKRLAEQLPPREFVRVHRSFIISMRHISYVERSSIFLNNGFSIAIGNSYRGNFYEILENN</sequence>
<protein>
    <submittedName>
        <fullName evidence="4">Response regulator</fullName>
    </submittedName>
</protein>
<dbReference type="PROSITE" id="PS50930">
    <property type="entry name" value="HTH_LYTTR"/>
    <property type="match status" value="1"/>
</dbReference>
<dbReference type="EMBL" id="WNXC01000001">
    <property type="protein sequence ID" value="MBB2148308.1"/>
    <property type="molecule type" value="Genomic_DNA"/>
</dbReference>
<evidence type="ECO:0000313" key="5">
    <source>
        <dbReference type="Proteomes" id="UP000636110"/>
    </source>
</evidence>
<dbReference type="RefSeq" id="WP_182954107.1">
    <property type="nucleotide sequence ID" value="NZ_WNXC01000001.1"/>
</dbReference>
<dbReference type="InterPro" id="IPR001789">
    <property type="entry name" value="Sig_transdc_resp-reg_receiver"/>
</dbReference>
<feature type="modified residue" description="4-aspartylphosphate" evidence="1">
    <location>
        <position position="55"/>
    </location>
</feature>
<dbReference type="InterPro" id="IPR007492">
    <property type="entry name" value="LytTR_DNA-bd_dom"/>
</dbReference>
<dbReference type="PROSITE" id="PS50110">
    <property type="entry name" value="RESPONSE_REGULATORY"/>
    <property type="match status" value="1"/>
</dbReference>
<gene>
    <name evidence="4" type="ORF">GM920_05235</name>
</gene>
<feature type="domain" description="HTH LytTR-type" evidence="3">
    <location>
        <begin position="138"/>
        <end position="237"/>
    </location>
</feature>
<keyword evidence="1" id="KW-0597">Phosphoprotein</keyword>
<dbReference type="Pfam" id="PF00072">
    <property type="entry name" value="Response_reg"/>
    <property type="match status" value="1"/>
</dbReference>
<dbReference type="InterPro" id="IPR046947">
    <property type="entry name" value="LytR-like"/>
</dbReference>
<organism evidence="4 5">
    <name type="scientific">Pedobacter gandavensis</name>
    <dbReference type="NCBI Taxonomy" id="2679963"/>
    <lineage>
        <taxon>Bacteria</taxon>
        <taxon>Pseudomonadati</taxon>
        <taxon>Bacteroidota</taxon>
        <taxon>Sphingobacteriia</taxon>
        <taxon>Sphingobacteriales</taxon>
        <taxon>Sphingobacteriaceae</taxon>
        <taxon>Pedobacter</taxon>
    </lineage>
</organism>
<dbReference type="SMART" id="SM00850">
    <property type="entry name" value="LytTR"/>
    <property type="match status" value="1"/>
</dbReference>
<evidence type="ECO:0000256" key="1">
    <source>
        <dbReference type="PROSITE-ProRule" id="PRU00169"/>
    </source>
</evidence>
<reference evidence="4 5" key="1">
    <citation type="submission" date="2019-11" db="EMBL/GenBank/DDBJ databases">
        <title>Description of Pedobacter sp. LMG 31462T.</title>
        <authorList>
            <person name="Carlier A."/>
            <person name="Qi S."/>
            <person name="Vandamme P."/>
        </authorList>
    </citation>
    <scope>NUCLEOTIDE SEQUENCE [LARGE SCALE GENOMIC DNA]</scope>
    <source>
        <strain evidence="4 5">LMG 31462</strain>
    </source>
</reference>
<feature type="domain" description="Response regulatory" evidence="2">
    <location>
        <begin position="4"/>
        <end position="115"/>
    </location>
</feature>